<dbReference type="AlphaFoldDB" id="A0A508X669"/>
<dbReference type="PIRSF" id="PIRSF002741">
    <property type="entry name" value="MppA"/>
    <property type="match status" value="1"/>
</dbReference>
<dbReference type="GO" id="GO:0043190">
    <property type="term" value="C:ATP-binding cassette (ABC) transporter complex"/>
    <property type="evidence" value="ECO:0007669"/>
    <property type="project" value="InterPro"/>
</dbReference>
<dbReference type="GO" id="GO:0015833">
    <property type="term" value="P:peptide transport"/>
    <property type="evidence" value="ECO:0007669"/>
    <property type="project" value="TreeGrafter"/>
</dbReference>
<name>A0A508X669_9HYPH</name>
<dbReference type="InterPro" id="IPR030678">
    <property type="entry name" value="Peptide/Ni-bd"/>
</dbReference>
<protein>
    <submittedName>
        <fullName evidence="7">Extracellular solute-binding protein family 5</fullName>
    </submittedName>
</protein>
<feature type="chain" id="PRO_5021509124" evidence="5">
    <location>
        <begin position="28"/>
        <end position="495"/>
    </location>
</feature>
<dbReference type="InterPro" id="IPR000914">
    <property type="entry name" value="SBP_5_dom"/>
</dbReference>
<dbReference type="Gene3D" id="3.10.105.10">
    <property type="entry name" value="Dipeptide-binding Protein, Domain 3"/>
    <property type="match status" value="1"/>
</dbReference>
<keyword evidence="4 5" id="KW-0732">Signal</keyword>
<gene>
    <name evidence="7" type="ORF">EMEDMD4_790074</name>
</gene>
<evidence type="ECO:0000313" key="7">
    <source>
        <dbReference type="EMBL" id="VTZ65050.1"/>
    </source>
</evidence>
<dbReference type="PANTHER" id="PTHR30290">
    <property type="entry name" value="PERIPLASMIC BINDING COMPONENT OF ABC TRANSPORTER"/>
    <property type="match status" value="1"/>
</dbReference>
<dbReference type="Gene3D" id="3.90.76.10">
    <property type="entry name" value="Dipeptide-binding Protein, Domain 1"/>
    <property type="match status" value="1"/>
</dbReference>
<dbReference type="Proteomes" id="UP000507954">
    <property type="component" value="Unassembled WGS sequence"/>
</dbReference>
<evidence type="ECO:0000256" key="4">
    <source>
        <dbReference type="ARBA" id="ARBA00022729"/>
    </source>
</evidence>
<dbReference type="PANTHER" id="PTHR30290:SF9">
    <property type="entry name" value="OLIGOPEPTIDE-BINDING PROTEIN APPA"/>
    <property type="match status" value="1"/>
</dbReference>
<keyword evidence="3" id="KW-0813">Transport</keyword>
<dbReference type="GeneID" id="61610140"/>
<dbReference type="InterPro" id="IPR039424">
    <property type="entry name" value="SBP_5"/>
</dbReference>
<evidence type="ECO:0000256" key="1">
    <source>
        <dbReference type="ARBA" id="ARBA00004418"/>
    </source>
</evidence>
<feature type="signal peptide" evidence="5">
    <location>
        <begin position="1"/>
        <end position="27"/>
    </location>
</feature>
<evidence type="ECO:0000256" key="5">
    <source>
        <dbReference type="SAM" id="SignalP"/>
    </source>
</evidence>
<proteinExistence type="inferred from homology"/>
<dbReference type="GO" id="GO:0030288">
    <property type="term" value="C:outer membrane-bounded periplasmic space"/>
    <property type="evidence" value="ECO:0007669"/>
    <property type="project" value="UniProtKB-ARBA"/>
</dbReference>
<dbReference type="RefSeq" id="WP_024324403.1">
    <property type="nucleotide sequence ID" value="NZ_CABFNB010000149.1"/>
</dbReference>
<accession>A0A508X669</accession>
<feature type="domain" description="Solute-binding protein family 5" evidence="6">
    <location>
        <begin position="70"/>
        <end position="387"/>
    </location>
</feature>
<dbReference type="GO" id="GO:1904680">
    <property type="term" value="F:peptide transmembrane transporter activity"/>
    <property type="evidence" value="ECO:0007669"/>
    <property type="project" value="TreeGrafter"/>
</dbReference>
<evidence type="ECO:0000256" key="2">
    <source>
        <dbReference type="ARBA" id="ARBA00005695"/>
    </source>
</evidence>
<dbReference type="Gene3D" id="3.40.190.10">
    <property type="entry name" value="Periplasmic binding protein-like II"/>
    <property type="match status" value="1"/>
</dbReference>
<sequence length="495" mass="53842">MNSRILGLAAGLAVLFASTLSTSASWAQSITVAIGSEPSTLDPQLRDDGGERQVNDNIYEALMARTATGELVPGLAAEAPTQVDARTWQFKLREGIKFHNGEPFNADAVVASVQRVIDPANSSEQMAYLGPLSGAEKIDERTVRIITSAPDPILPARMYWLKMIPAGYSKDAAIAEKPVGTGPYRFGNWDRGNSITLTVNPDYWGGEPQIDEVAYRFVTEAGTRLSGLMAGEFDVIVNLLPEFAGSVPQAKSVSGLDTSVIILGVDNPAVKDVRVRRALNMAIDRGSLAESLFAGNAKVTKGQLVLPGAFGYNDGLESWPYDPAGAKKLIEEAGATGTTINLVGEAGRWLKDRELIEAVAAYWTEVGLKVNVEILEFSVYLDRIFDMGNRPDSYFVLNSNELFDADREMAFAYEPGQGGASNSDKALGEAIRAARSEVDVEKRKAAYAAITKKLHEEAYDVPLLNHQDIYGMSERMEWQPRVDAKIIVKEMKVNE</sequence>
<evidence type="ECO:0000256" key="3">
    <source>
        <dbReference type="ARBA" id="ARBA00022448"/>
    </source>
</evidence>
<dbReference type="Pfam" id="PF00496">
    <property type="entry name" value="SBP_bac_5"/>
    <property type="match status" value="1"/>
</dbReference>
<reference evidence="7" key="1">
    <citation type="submission" date="2019-06" db="EMBL/GenBank/DDBJ databases">
        <authorList>
            <person name="Le Quere A."/>
            <person name="Colella S."/>
        </authorList>
    </citation>
    <scope>NUCLEOTIDE SEQUENCE</scope>
    <source>
        <strain evidence="7">EmedicaeMD41</strain>
    </source>
</reference>
<comment type="subcellular location">
    <subcellularLocation>
        <location evidence="1">Periplasm</location>
    </subcellularLocation>
</comment>
<comment type="similarity">
    <text evidence="2">Belongs to the bacterial solute-binding protein 5 family.</text>
</comment>
<dbReference type="SUPFAM" id="SSF53850">
    <property type="entry name" value="Periplasmic binding protein-like II"/>
    <property type="match status" value="1"/>
</dbReference>
<dbReference type="PROSITE" id="PS01040">
    <property type="entry name" value="SBP_BACTERIAL_5"/>
    <property type="match status" value="1"/>
</dbReference>
<dbReference type="EMBL" id="CABFNB010000149">
    <property type="protein sequence ID" value="VTZ65050.1"/>
    <property type="molecule type" value="Genomic_DNA"/>
</dbReference>
<dbReference type="InterPro" id="IPR023765">
    <property type="entry name" value="SBP_5_CS"/>
</dbReference>
<evidence type="ECO:0000259" key="6">
    <source>
        <dbReference type="Pfam" id="PF00496"/>
    </source>
</evidence>
<organism evidence="7">
    <name type="scientific">Sinorhizobium medicae</name>
    <dbReference type="NCBI Taxonomy" id="110321"/>
    <lineage>
        <taxon>Bacteria</taxon>
        <taxon>Pseudomonadati</taxon>
        <taxon>Pseudomonadota</taxon>
        <taxon>Alphaproteobacteria</taxon>
        <taxon>Hyphomicrobiales</taxon>
        <taxon>Rhizobiaceae</taxon>
        <taxon>Sinorhizobium/Ensifer group</taxon>
        <taxon>Sinorhizobium</taxon>
    </lineage>
</organism>